<comment type="caution">
    <text evidence="9">The sequence shown here is derived from an EMBL/GenBank/DDBJ whole genome shotgun (WGS) entry which is preliminary data.</text>
</comment>
<protein>
    <recommendedName>
        <fullName evidence="4 7">Signal peptidase I</fullName>
        <ecNumber evidence="4 7">3.4.21.89</ecNumber>
    </recommendedName>
</protein>
<feature type="domain" description="Peptidase S26" evidence="8">
    <location>
        <begin position="14"/>
        <end position="187"/>
    </location>
</feature>
<keyword evidence="7" id="KW-0472">Membrane</keyword>
<dbReference type="SUPFAM" id="SSF51306">
    <property type="entry name" value="LexA/Signal peptidase"/>
    <property type="match status" value="1"/>
</dbReference>
<dbReference type="InterPro" id="IPR019758">
    <property type="entry name" value="Pept_S26A_signal_pept_1_CS"/>
</dbReference>
<dbReference type="GO" id="GO:0004252">
    <property type="term" value="F:serine-type endopeptidase activity"/>
    <property type="evidence" value="ECO:0007669"/>
    <property type="project" value="InterPro"/>
</dbReference>
<name>A0A4S2DR89_9CLOT</name>
<dbReference type="NCBIfam" id="TIGR02227">
    <property type="entry name" value="sigpep_I_bact"/>
    <property type="match status" value="1"/>
</dbReference>
<dbReference type="GO" id="GO:0006465">
    <property type="term" value="P:signal peptide processing"/>
    <property type="evidence" value="ECO:0007669"/>
    <property type="project" value="InterPro"/>
</dbReference>
<evidence type="ECO:0000256" key="3">
    <source>
        <dbReference type="ARBA" id="ARBA00009370"/>
    </source>
</evidence>
<dbReference type="EMBL" id="SRYR01000001">
    <property type="protein sequence ID" value="TGY43561.1"/>
    <property type="molecule type" value="Genomic_DNA"/>
</dbReference>
<evidence type="ECO:0000313" key="9">
    <source>
        <dbReference type="EMBL" id="TGY43561.1"/>
    </source>
</evidence>
<evidence type="ECO:0000256" key="6">
    <source>
        <dbReference type="PIRSR" id="PIRSR600223-1"/>
    </source>
</evidence>
<dbReference type="InterPro" id="IPR000223">
    <property type="entry name" value="Pept_S26A_signal_pept_1"/>
</dbReference>
<evidence type="ECO:0000256" key="2">
    <source>
        <dbReference type="ARBA" id="ARBA00004401"/>
    </source>
</evidence>
<dbReference type="PANTHER" id="PTHR43390">
    <property type="entry name" value="SIGNAL PEPTIDASE I"/>
    <property type="match status" value="1"/>
</dbReference>
<dbReference type="GO" id="GO:0005886">
    <property type="term" value="C:plasma membrane"/>
    <property type="evidence" value="ECO:0007669"/>
    <property type="project" value="UniProtKB-SubCell"/>
</dbReference>
<evidence type="ECO:0000256" key="4">
    <source>
        <dbReference type="ARBA" id="ARBA00013208"/>
    </source>
</evidence>
<dbReference type="InterPro" id="IPR019533">
    <property type="entry name" value="Peptidase_S26"/>
</dbReference>
<dbReference type="AlphaFoldDB" id="A0A4S2DR89"/>
<accession>A0A4S2DR89</accession>
<dbReference type="Gene3D" id="2.10.109.10">
    <property type="entry name" value="Umud Fragment, subunit A"/>
    <property type="match status" value="1"/>
</dbReference>
<dbReference type="CDD" id="cd06530">
    <property type="entry name" value="S26_SPase_I"/>
    <property type="match status" value="1"/>
</dbReference>
<gene>
    <name evidence="9" type="primary">lepB</name>
    <name evidence="9" type="ORF">E5347_01740</name>
</gene>
<evidence type="ECO:0000256" key="1">
    <source>
        <dbReference type="ARBA" id="ARBA00000677"/>
    </source>
</evidence>
<comment type="subcellular location">
    <subcellularLocation>
        <location evidence="2">Cell membrane</location>
        <topology evidence="2">Single-pass type II membrane protein</topology>
    </subcellularLocation>
    <subcellularLocation>
        <location evidence="7">Membrane</location>
        <topology evidence="7">Single-pass type II membrane protein</topology>
    </subcellularLocation>
</comment>
<sequence length="198" mass="22474">MKFKTLIKESKGIAITVVGSLIIASLINTKVFAMARVEHESMENTLYSDERLLLDKLSYNFENPQRGDIIVFLNNEEKGNVLEESYIFMKEVASLKHVTDTRVRYVKRVIGVTGDEVDIRNGYVYVNGEKLDEAYVKGETYNKNISLPLKVNEDELFVLGDNREVSIDSRSFGVIKIGQVEGRALLRVSPMERFGSIE</sequence>
<keyword evidence="7" id="KW-0812">Transmembrane</keyword>
<comment type="similarity">
    <text evidence="3 7">Belongs to the peptidase S26 family.</text>
</comment>
<keyword evidence="10" id="KW-1185">Reference proteome</keyword>
<dbReference type="PANTHER" id="PTHR43390:SF1">
    <property type="entry name" value="CHLOROPLAST PROCESSING PEPTIDASE"/>
    <property type="match status" value="1"/>
</dbReference>
<keyword evidence="5 7" id="KW-0378">Hydrolase</keyword>
<proteinExistence type="inferred from homology"/>
<evidence type="ECO:0000256" key="7">
    <source>
        <dbReference type="RuleBase" id="RU362042"/>
    </source>
</evidence>
<evidence type="ECO:0000259" key="8">
    <source>
        <dbReference type="Pfam" id="PF10502"/>
    </source>
</evidence>
<feature type="active site" evidence="6">
    <location>
        <position position="107"/>
    </location>
</feature>
<dbReference type="EC" id="3.4.21.89" evidence="4 7"/>
<dbReference type="GO" id="GO:0009003">
    <property type="term" value="F:signal peptidase activity"/>
    <property type="evidence" value="ECO:0007669"/>
    <property type="project" value="UniProtKB-EC"/>
</dbReference>
<keyword evidence="7" id="KW-1133">Transmembrane helix</keyword>
<dbReference type="Proteomes" id="UP000306888">
    <property type="component" value="Unassembled WGS sequence"/>
</dbReference>
<evidence type="ECO:0000256" key="5">
    <source>
        <dbReference type="ARBA" id="ARBA00022801"/>
    </source>
</evidence>
<organism evidence="9 10">
    <name type="scientific">Clostridium sartagoforme</name>
    <dbReference type="NCBI Taxonomy" id="84031"/>
    <lineage>
        <taxon>Bacteria</taxon>
        <taxon>Bacillati</taxon>
        <taxon>Bacillota</taxon>
        <taxon>Clostridia</taxon>
        <taxon>Eubacteriales</taxon>
        <taxon>Clostridiaceae</taxon>
        <taxon>Clostridium</taxon>
    </lineage>
</organism>
<dbReference type="PRINTS" id="PR00727">
    <property type="entry name" value="LEADERPTASE"/>
</dbReference>
<feature type="active site" evidence="6">
    <location>
        <position position="41"/>
    </location>
</feature>
<dbReference type="RefSeq" id="WP_136003977.1">
    <property type="nucleotide sequence ID" value="NZ_SRYR01000001.1"/>
</dbReference>
<dbReference type="InterPro" id="IPR036286">
    <property type="entry name" value="LexA/Signal_pep-like_sf"/>
</dbReference>
<reference evidence="9 10" key="1">
    <citation type="submission" date="2019-04" db="EMBL/GenBank/DDBJ databases">
        <title>Microbes associate with the intestines of laboratory mice.</title>
        <authorList>
            <person name="Navarre W."/>
            <person name="Wong E."/>
            <person name="Huang K."/>
            <person name="Tropini C."/>
            <person name="Ng K."/>
            <person name="Yu B."/>
        </authorList>
    </citation>
    <scope>NUCLEOTIDE SEQUENCE [LARGE SCALE GENOMIC DNA]</scope>
    <source>
        <strain evidence="9 10">NM50_B9-20</strain>
    </source>
</reference>
<comment type="catalytic activity">
    <reaction evidence="1 7">
        <text>Cleavage of hydrophobic, N-terminal signal or leader sequences from secreted and periplasmic proteins.</text>
        <dbReference type="EC" id="3.4.21.89"/>
    </reaction>
</comment>
<dbReference type="OrthoDB" id="9802919at2"/>
<feature type="transmembrane region" description="Helical" evidence="7">
    <location>
        <begin position="12"/>
        <end position="35"/>
    </location>
</feature>
<dbReference type="Pfam" id="PF10502">
    <property type="entry name" value="Peptidase_S26"/>
    <property type="match status" value="1"/>
</dbReference>
<dbReference type="PROSITE" id="PS00761">
    <property type="entry name" value="SPASE_I_3"/>
    <property type="match status" value="1"/>
</dbReference>
<evidence type="ECO:0000313" key="10">
    <source>
        <dbReference type="Proteomes" id="UP000306888"/>
    </source>
</evidence>
<keyword evidence="7" id="KW-0645">Protease</keyword>